<dbReference type="AlphaFoldDB" id="A0A1V1NVF5"/>
<accession>A0A1V1NVF5</accession>
<evidence type="ECO:0000313" key="2">
    <source>
        <dbReference type="Proteomes" id="UP000189670"/>
    </source>
</evidence>
<protein>
    <submittedName>
        <fullName evidence="1">Uncharacterized protein</fullName>
    </submittedName>
</protein>
<dbReference type="EMBL" id="ATBP01001914">
    <property type="protein sequence ID" value="ETR66543.1"/>
    <property type="molecule type" value="Genomic_DNA"/>
</dbReference>
<name>A0A1V1NVF5_9BACT</name>
<evidence type="ECO:0000313" key="1">
    <source>
        <dbReference type="EMBL" id="ETR66543.1"/>
    </source>
</evidence>
<dbReference type="Proteomes" id="UP000189670">
    <property type="component" value="Unassembled WGS sequence"/>
</dbReference>
<sequence length="195" mass="24580">MWYRFAFLTRSCRQNDRFFHCHQQHRHHWQNFPIRPELYLQQYILTMIHYNKGFHYPLLQKQHWYPCKGSDPDGLLFQSFVQTMTNHYNEQSFLNYRRQKYHQKHSHQYHIKDLQYRCPFQPRMHHYNGLIFLIDIRQKHRLLHCPKFPKFHRIMVLFQVSRNCHHNAPSFLDTHHYKYSWRKAPKYRLNPLLFQ</sequence>
<reference evidence="2" key="1">
    <citation type="submission" date="2012-11" db="EMBL/GenBank/DDBJ databases">
        <authorList>
            <person name="Lucero-Rivera Y.E."/>
            <person name="Tovar-Ramirez D."/>
        </authorList>
    </citation>
    <scope>NUCLEOTIDE SEQUENCE [LARGE SCALE GENOMIC DNA]</scope>
    <source>
        <strain evidence="2">Araruama</strain>
    </source>
</reference>
<comment type="caution">
    <text evidence="1">The sequence shown here is derived from an EMBL/GenBank/DDBJ whole genome shotgun (WGS) entry which is preliminary data.</text>
</comment>
<gene>
    <name evidence="1" type="ORF">OMM_05601</name>
</gene>
<organism evidence="1 2">
    <name type="scientific">Candidatus Magnetoglobus multicellularis str. Araruama</name>
    <dbReference type="NCBI Taxonomy" id="890399"/>
    <lineage>
        <taxon>Bacteria</taxon>
        <taxon>Pseudomonadati</taxon>
        <taxon>Thermodesulfobacteriota</taxon>
        <taxon>Desulfobacteria</taxon>
        <taxon>Desulfobacterales</taxon>
        <taxon>Desulfobacteraceae</taxon>
        <taxon>Candidatus Magnetoglobus</taxon>
    </lineage>
</organism>
<proteinExistence type="predicted"/>